<reference evidence="1" key="1">
    <citation type="journal article" date="2015" name="Nature">
        <title>Complex archaea that bridge the gap between prokaryotes and eukaryotes.</title>
        <authorList>
            <person name="Spang A."/>
            <person name="Saw J.H."/>
            <person name="Jorgensen S.L."/>
            <person name="Zaremba-Niedzwiedzka K."/>
            <person name="Martijn J."/>
            <person name="Lind A.E."/>
            <person name="van Eijk R."/>
            <person name="Schleper C."/>
            <person name="Guy L."/>
            <person name="Ettema T.J."/>
        </authorList>
    </citation>
    <scope>NUCLEOTIDE SEQUENCE</scope>
</reference>
<organism evidence="1">
    <name type="scientific">marine sediment metagenome</name>
    <dbReference type="NCBI Taxonomy" id="412755"/>
    <lineage>
        <taxon>unclassified sequences</taxon>
        <taxon>metagenomes</taxon>
        <taxon>ecological metagenomes</taxon>
    </lineage>
</organism>
<comment type="caution">
    <text evidence="1">The sequence shown here is derived from an EMBL/GenBank/DDBJ whole genome shotgun (WGS) entry which is preliminary data.</text>
</comment>
<evidence type="ECO:0000313" key="1">
    <source>
        <dbReference type="EMBL" id="KKM86583.1"/>
    </source>
</evidence>
<name>A0A0F9KXZ3_9ZZZZ</name>
<gene>
    <name evidence="1" type="ORF">LCGC14_1277550</name>
</gene>
<dbReference type="AlphaFoldDB" id="A0A0F9KXZ3"/>
<proteinExistence type="predicted"/>
<dbReference type="EMBL" id="LAZR01007230">
    <property type="protein sequence ID" value="KKM86583.1"/>
    <property type="molecule type" value="Genomic_DNA"/>
</dbReference>
<sequence length="140" mass="16512">MSDRYIENVLKKVRSFIESGEYFIAGQYFLNLSRYGTEIEDHILTTITSELSDIYRNSLGRVKEYKESIDNRIVADIKLRTQELIDFLLDKPNEISKEKKVELFDTMVFIIFNGEKIQYETSVLERARALKKGILRDYLL</sequence>
<accession>A0A0F9KXZ3</accession>
<protein>
    <submittedName>
        <fullName evidence="1">Uncharacterized protein</fullName>
    </submittedName>
</protein>